<dbReference type="OrthoDB" id="185963at2"/>
<dbReference type="PROSITE" id="PS00141">
    <property type="entry name" value="ASP_PROTEASE"/>
    <property type="match status" value="1"/>
</dbReference>
<dbReference type="EC" id="3.4.23.-" evidence="2"/>
<sequence length="230" mass="23794">MPSAPASATTPSSCLPGSRVLALCVACMACLLTCWGSALAQDVRLVGTVGGQRAIVVVDQSAPKTLAVGASHLGVTLLEVRQNSAIFDVQGERLPLTVGQAPTRVTPRGTAMAMTLQAGQGGHFTADGTINGAAVQFLVDTGASVVTMDTGTASRLGIPLGQDRIGVRTANGQTSGWKVQLRQVRIGQIERGGVEAVVIPEPMGFVLLGNSFLQHVRLTREAGTMVIQPR</sequence>
<dbReference type="InterPro" id="IPR011969">
    <property type="entry name" value="Clan_AA_Asp_peptidase_C"/>
</dbReference>
<dbReference type="GO" id="GO:0004190">
    <property type="term" value="F:aspartic-type endopeptidase activity"/>
    <property type="evidence" value="ECO:0007669"/>
    <property type="project" value="InterPro"/>
</dbReference>
<dbReference type="InterPro" id="IPR001969">
    <property type="entry name" value="Aspartic_peptidase_AS"/>
</dbReference>
<evidence type="ECO:0000313" key="3">
    <source>
        <dbReference type="Proteomes" id="UP000278006"/>
    </source>
</evidence>
<keyword evidence="1" id="KW-0732">Signal</keyword>
<comment type="caution">
    <text evidence="2">The sequence shown here is derived from an EMBL/GenBank/DDBJ whole genome shotgun (WGS) entry which is preliminary data.</text>
</comment>
<keyword evidence="3" id="KW-1185">Reference proteome</keyword>
<dbReference type="GO" id="GO:0006508">
    <property type="term" value="P:proteolysis"/>
    <property type="evidence" value="ECO:0007669"/>
    <property type="project" value="UniProtKB-KW"/>
</dbReference>
<gene>
    <name evidence="2" type="ORF">D8I35_18460</name>
</gene>
<feature type="chain" id="PRO_5018155902" evidence="1">
    <location>
        <begin position="41"/>
        <end position="230"/>
    </location>
</feature>
<dbReference type="SUPFAM" id="SSF50630">
    <property type="entry name" value="Acid proteases"/>
    <property type="match status" value="1"/>
</dbReference>
<organism evidence="2 3">
    <name type="scientific">Corticibacter populi</name>
    <dbReference type="NCBI Taxonomy" id="1550736"/>
    <lineage>
        <taxon>Bacteria</taxon>
        <taxon>Pseudomonadati</taxon>
        <taxon>Pseudomonadota</taxon>
        <taxon>Betaproteobacteria</taxon>
        <taxon>Burkholderiales</taxon>
        <taxon>Comamonadaceae</taxon>
        <taxon>Corticibacter</taxon>
    </lineage>
</organism>
<feature type="signal peptide" evidence="1">
    <location>
        <begin position="1"/>
        <end position="40"/>
    </location>
</feature>
<dbReference type="Gene3D" id="2.40.70.10">
    <property type="entry name" value="Acid Proteases"/>
    <property type="match status" value="1"/>
</dbReference>
<dbReference type="Proteomes" id="UP000278006">
    <property type="component" value="Unassembled WGS sequence"/>
</dbReference>
<accession>A0A3M6QHQ5</accession>
<dbReference type="AlphaFoldDB" id="A0A3M6QHQ5"/>
<evidence type="ECO:0000256" key="1">
    <source>
        <dbReference type="SAM" id="SignalP"/>
    </source>
</evidence>
<proteinExistence type="predicted"/>
<dbReference type="CDD" id="cd05483">
    <property type="entry name" value="retropepsin_like_bacteria"/>
    <property type="match status" value="1"/>
</dbReference>
<keyword evidence="2" id="KW-0645">Protease</keyword>
<name>A0A3M6QHQ5_9BURK</name>
<dbReference type="InterPro" id="IPR021109">
    <property type="entry name" value="Peptidase_aspartic_dom_sf"/>
</dbReference>
<protein>
    <submittedName>
        <fullName evidence="2">TIGR02281 family clan AA aspartic protease</fullName>
        <ecNumber evidence="2">3.4.23.-</ecNumber>
    </submittedName>
</protein>
<dbReference type="EMBL" id="RDQO01000008">
    <property type="protein sequence ID" value="RMX02626.1"/>
    <property type="molecule type" value="Genomic_DNA"/>
</dbReference>
<dbReference type="NCBIfam" id="TIGR02281">
    <property type="entry name" value="clan_AA_DTGA"/>
    <property type="match status" value="1"/>
</dbReference>
<reference evidence="2 3" key="1">
    <citation type="submission" date="2018-10" db="EMBL/GenBank/DDBJ databases">
        <title>Draft genome of Cortibacter populi DSM10536.</title>
        <authorList>
            <person name="Bernier A.-M."/>
            <person name="Bernard K."/>
        </authorList>
    </citation>
    <scope>NUCLEOTIDE SEQUENCE [LARGE SCALE GENOMIC DNA]</scope>
    <source>
        <strain evidence="2 3">DSM 105136</strain>
    </source>
</reference>
<dbReference type="Pfam" id="PF13975">
    <property type="entry name" value="gag-asp_proteas"/>
    <property type="match status" value="1"/>
</dbReference>
<keyword evidence="2" id="KW-0378">Hydrolase</keyword>
<dbReference type="InterPro" id="IPR034122">
    <property type="entry name" value="Retropepsin-like_bacterial"/>
</dbReference>
<evidence type="ECO:0000313" key="2">
    <source>
        <dbReference type="EMBL" id="RMX02626.1"/>
    </source>
</evidence>